<keyword evidence="3" id="KW-1185">Reference proteome</keyword>
<dbReference type="RefSeq" id="WP_066622341.1">
    <property type="nucleotide sequence ID" value="NZ_FQXL01000021.1"/>
</dbReference>
<name>A0A161Y3P4_9CLOT</name>
<accession>A0A161Y3P4</accession>
<gene>
    <name evidence="2" type="ORF">CLMAG_25030</name>
</gene>
<dbReference type="STRING" id="1121326.CLMAG_25030"/>
<dbReference type="EMBL" id="LWAE01000002">
    <property type="protein sequence ID" value="KZL92689.1"/>
    <property type="molecule type" value="Genomic_DNA"/>
</dbReference>
<feature type="coiled-coil region" evidence="1">
    <location>
        <begin position="2"/>
        <end position="66"/>
    </location>
</feature>
<dbReference type="PATRIC" id="fig|1121326.3.peg.2505"/>
<protein>
    <submittedName>
        <fullName evidence="2">Uncharacterized protein</fullName>
    </submittedName>
</protein>
<evidence type="ECO:0000313" key="2">
    <source>
        <dbReference type="EMBL" id="KZL92689.1"/>
    </source>
</evidence>
<keyword evidence="1" id="KW-0175">Coiled coil</keyword>
<dbReference type="Proteomes" id="UP000076603">
    <property type="component" value="Unassembled WGS sequence"/>
</dbReference>
<sequence>MIDFEKMSIEELEKRLVKLKDSLEDIEQERSIVLSQTGIHLPGVTVKKFEIEIGEITESINELEELLQKKRTI</sequence>
<comment type="caution">
    <text evidence="2">The sequence shown here is derived from an EMBL/GenBank/DDBJ whole genome shotgun (WGS) entry which is preliminary data.</text>
</comment>
<evidence type="ECO:0000313" key="3">
    <source>
        <dbReference type="Proteomes" id="UP000076603"/>
    </source>
</evidence>
<evidence type="ECO:0000256" key="1">
    <source>
        <dbReference type="SAM" id="Coils"/>
    </source>
</evidence>
<proteinExistence type="predicted"/>
<organism evidence="2 3">
    <name type="scientific">Clostridium magnum DSM 2767</name>
    <dbReference type="NCBI Taxonomy" id="1121326"/>
    <lineage>
        <taxon>Bacteria</taxon>
        <taxon>Bacillati</taxon>
        <taxon>Bacillota</taxon>
        <taxon>Clostridia</taxon>
        <taxon>Eubacteriales</taxon>
        <taxon>Clostridiaceae</taxon>
        <taxon>Clostridium</taxon>
    </lineage>
</organism>
<dbReference type="OrthoDB" id="1912014at2"/>
<reference evidence="2 3" key="1">
    <citation type="submission" date="2016-04" db="EMBL/GenBank/DDBJ databases">
        <title>Genome sequence of Clostridium magnum DSM 2767.</title>
        <authorList>
            <person name="Poehlein A."/>
            <person name="Uhlig R."/>
            <person name="Fischer R."/>
            <person name="Bahl H."/>
            <person name="Daniel R."/>
        </authorList>
    </citation>
    <scope>NUCLEOTIDE SEQUENCE [LARGE SCALE GENOMIC DNA]</scope>
    <source>
        <strain evidence="2 3">DSM 2767</strain>
    </source>
</reference>
<dbReference type="AlphaFoldDB" id="A0A161Y3P4"/>